<feature type="domain" description="ABC transporter" evidence="5">
    <location>
        <begin position="318"/>
        <end position="537"/>
    </location>
</feature>
<organism evidence="6 7">
    <name type="scientific">Fervidibacillus albus</name>
    <dbReference type="NCBI Taxonomy" id="2980026"/>
    <lineage>
        <taxon>Bacteria</taxon>
        <taxon>Bacillati</taxon>
        <taxon>Bacillota</taxon>
        <taxon>Bacilli</taxon>
        <taxon>Bacillales</taxon>
        <taxon>Bacillaceae</taxon>
        <taxon>Fervidibacillus</taxon>
    </lineage>
</organism>
<dbReference type="InterPro" id="IPR051309">
    <property type="entry name" value="ABCF_ATPase"/>
</dbReference>
<dbReference type="InterPro" id="IPR017871">
    <property type="entry name" value="ABC_transporter-like_CS"/>
</dbReference>
<keyword evidence="4" id="KW-0175">Coiled coil</keyword>
<dbReference type="Pfam" id="PF12848">
    <property type="entry name" value="ABC_tran_Xtn"/>
    <property type="match status" value="1"/>
</dbReference>
<gene>
    <name evidence="6" type="ORF">OE104_07160</name>
</gene>
<keyword evidence="7" id="KW-1185">Reference proteome</keyword>
<dbReference type="GO" id="GO:0003677">
    <property type="term" value="F:DNA binding"/>
    <property type="evidence" value="ECO:0007669"/>
    <property type="project" value="InterPro"/>
</dbReference>
<dbReference type="AlphaFoldDB" id="A0A9E8LWW9"/>
<evidence type="ECO:0000259" key="5">
    <source>
        <dbReference type="PROSITE" id="PS50893"/>
    </source>
</evidence>
<dbReference type="PROSITE" id="PS00211">
    <property type="entry name" value="ABC_TRANSPORTER_1"/>
    <property type="match status" value="1"/>
</dbReference>
<protein>
    <submittedName>
        <fullName evidence="6">ABC-F family ATP-binding cassette domain-containing protein</fullName>
    </submittedName>
</protein>
<evidence type="ECO:0000256" key="1">
    <source>
        <dbReference type="ARBA" id="ARBA00022737"/>
    </source>
</evidence>
<dbReference type="Proteomes" id="UP001164718">
    <property type="component" value="Chromosome"/>
</dbReference>
<dbReference type="GO" id="GO:0016887">
    <property type="term" value="F:ATP hydrolysis activity"/>
    <property type="evidence" value="ECO:0007669"/>
    <property type="project" value="InterPro"/>
</dbReference>
<keyword evidence="2" id="KW-0547">Nucleotide-binding</keyword>
<dbReference type="FunFam" id="3.40.50.300:FF:000011">
    <property type="entry name" value="Putative ABC transporter ATP-binding component"/>
    <property type="match status" value="1"/>
</dbReference>
<feature type="coiled-coil region" evidence="4">
    <location>
        <begin position="563"/>
        <end position="614"/>
    </location>
</feature>
<dbReference type="InterPro" id="IPR027417">
    <property type="entry name" value="P-loop_NTPase"/>
</dbReference>
<dbReference type="SMART" id="SM00382">
    <property type="entry name" value="AAA"/>
    <property type="match status" value="2"/>
</dbReference>
<name>A0A9E8LWW9_9BACI</name>
<dbReference type="InterPro" id="IPR003439">
    <property type="entry name" value="ABC_transporter-like_ATP-bd"/>
</dbReference>
<dbReference type="KEGG" id="faf:OE104_07160"/>
<accession>A0A9E8LWW9</accession>
<dbReference type="EMBL" id="CP106878">
    <property type="protein sequence ID" value="WAA11074.1"/>
    <property type="molecule type" value="Genomic_DNA"/>
</dbReference>
<evidence type="ECO:0000313" key="6">
    <source>
        <dbReference type="EMBL" id="WAA11074.1"/>
    </source>
</evidence>
<reference evidence="6" key="1">
    <citation type="submission" date="2022-09" db="EMBL/GenBank/DDBJ databases">
        <title>Complete Genomes of Fervidibacillus albus and Fervidibacillus halotolerans isolated from tidal flat sediments.</title>
        <authorList>
            <person name="Kwon K.K."/>
            <person name="Yang S.-H."/>
            <person name="Park M.J."/>
            <person name="Oh H.-M."/>
        </authorList>
    </citation>
    <scope>NUCLEOTIDE SEQUENCE</scope>
    <source>
        <strain evidence="6">MEBiC13591</strain>
    </source>
</reference>
<dbReference type="Pfam" id="PF16326">
    <property type="entry name" value="ABC_tran_CTD"/>
    <property type="match status" value="1"/>
</dbReference>
<dbReference type="RefSeq" id="WP_275418894.1">
    <property type="nucleotide sequence ID" value="NZ_CP106878.1"/>
</dbReference>
<dbReference type="InterPro" id="IPR032524">
    <property type="entry name" value="ABC_tran_C"/>
</dbReference>
<dbReference type="PANTHER" id="PTHR42855">
    <property type="entry name" value="ABC TRANSPORTER ATP-BINDING SUBUNIT"/>
    <property type="match status" value="1"/>
</dbReference>
<dbReference type="Gene3D" id="3.40.50.300">
    <property type="entry name" value="P-loop containing nucleotide triphosphate hydrolases"/>
    <property type="match status" value="2"/>
</dbReference>
<dbReference type="GO" id="GO:0005524">
    <property type="term" value="F:ATP binding"/>
    <property type="evidence" value="ECO:0007669"/>
    <property type="project" value="UniProtKB-KW"/>
</dbReference>
<dbReference type="InterPro" id="IPR037118">
    <property type="entry name" value="Val-tRNA_synth_C_sf"/>
</dbReference>
<sequence>MQLNVENLNKSIGEKQLFHQISFTITEKERIGLIGINGTGKSTLLKIVAGLEDADEGKITKPKGYRIGLLPQQPNLNEKATVLEQVLSRDLPVNRTVSEYEKAVKELNERPDDPERQRLFFEKQKRMDELGGWEINTKAKTMLTKLGLVDVHKKIANLSGGERKRVALAEVLMDAPDLLLLDEPTNHLDEEMIEWLEEILKSYEHSILFVTHDRYFLDRIATNIFELNSGKLYSYRGNYEHYLMAKANREEEESRQREKRQNLYRRELAWIQRGAKARSTKQKARIQRFEQLSDTLVEERRNEMEMTYKGTRLGKSVIEMNGCFKSFGEKVILRDFQLLVKPKDRIGIVGNNGSGKTTLLNILSGNIPLDSGRIMIGQTVKMAYYTQHASEMDENKRMIDYIQQSKAFVQTESGKVSASRMLERFLFPTHTHGTPIRKLSGGERKRLYLLKLLMEEPNVLLLDEPTNDFDTETLTVLEQFLDEFPGVVITVSHDRYFLDKVCDRILFFHGEGHIEHFLGRFSDFLQEKRRAKEKKETSPKKEKLVIEKKSKGRKLSYKEKMEWETIDEKIQEAETELEKIRQEMEKAGSDYEKIRQLYEAEEKWNTELERLIERWAYLSELIEK</sequence>
<dbReference type="PANTHER" id="PTHR42855:SF1">
    <property type="entry name" value="ABC TRANSPORTER DOMAIN-CONTAINING PROTEIN"/>
    <property type="match status" value="1"/>
</dbReference>
<dbReference type="SUPFAM" id="SSF52540">
    <property type="entry name" value="P-loop containing nucleoside triphosphate hydrolases"/>
    <property type="match status" value="2"/>
</dbReference>
<evidence type="ECO:0000256" key="3">
    <source>
        <dbReference type="ARBA" id="ARBA00022840"/>
    </source>
</evidence>
<dbReference type="CDD" id="cd03221">
    <property type="entry name" value="ABCF_EF-3"/>
    <property type="match status" value="2"/>
</dbReference>
<dbReference type="Pfam" id="PF00005">
    <property type="entry name" value="ABC_tran"/>
    <property type="match status" value="2"/>
</dbReference>
<dbReference type="Gene3D" id="1.10.287.380">
    <property type="entry name" value="Valyl-tRNA synthetase, C-terminal domain"/>
    <property type="match status" value="1"/>
</dbReference>
<keyword evidence="3 6" id="KW-0067">ATP-binding</keyword>
<evidence type="ECO:0000313" key="7">
    <source>
        <dbReference type="Proteomes" id="UP001164718"/>
    </source>
</evidence>
<dbReference type="PROSITE" id="PS50893">
    <property type="entry name" value="ABC_TRANSPORTER_2"/>
    <property type="match status" value="2"/>
</dbReference>
<dbReference type="InterPro" id="IPR003593">
    <property type="entry name" value="AAA+_ATPase"/>
</dbReference>
<feature type="domain" description="ABC transporter" evidence="5">
    <location>
        <begin position="3"/>
        <end position="254"/>
    </location>
</feature>
<keyword evidence="1" id="KW-0677">Repeat</keyword>
<dbReference type="InterPro" id="IPR032781">
    <property type="entry name" value="ABC_tran_Xtn"/>
</dbReference>
<proteinExistence type="predicted"/>
<dbReference type="FunFam" id="3.40.50.300:FF:000309">
    <property type="entry name" value="ABC transporter ATP-binding protein"/>
    <property type="match status" value="1"/>
</dbReference>
<evidence type="ECO:0000256" key="2">
    <source>
        <dbReference type="ARBA" id="ARBA00022741"/>
    </source>
</evidence>
<evidence type="ECO:0000256" key="4">
    <source>
        <dbReference type="SAM" id="Coils"/>
    </source>
</evidence>